<dbReference type="InterPro" id="IPR004923">
    <property type="entry name" value="FTR1/Fip1/EfeU"/>
</dbReference>
<keyword evidence="5 6" id="KW-0472">Membrane</keyword>
<comment type="similarity">
    <text evidence="2">Belongs to the oxidase-dependent Fe transporter (OFeT) (TC 9.A.10.1) family.</text>
</comment>
<dbReference type="EMBL" id="JAKNCJ010000002">
    <property type="protein sequence ID" value="MCL6423047.1"/>
    <property type="molecule type" value="Genomic_DNA"/>
</dbReference>
<proteinExistence type="inferred from homology"/>
<dbReference type="RefSeq" id="WP_249737143.1">
    <property type="nucleotide sequence ID" value="NZ_JAKNCJ010000002.1"/>
</dbReference>
<gene>
    <name evidence="7" type="ORF">Bequi_06530</name>
</gene>
<keyword evidence="3 6" id="KW-0812">Transmembrane</keyword>
<evidence type="ECO:0000313" key="7">
    <source>
        <dbReference type="EMBL" id="MCL6423047.1"/>
    </source>
</evidence>
<dbReference type="Pfam" id="PF03239">
    <property type="entry name" value="FTR1"/>
    <property type="match status" value="1"/>
</dbReference>
<dbReference type="Proteomes" id="UP001203761">
    <property type="component" value="Unassembled WGS sequence"/>
</dbReference>
<sequence>MLLANLLIALREGLEASLVVGILVAYLVKVGRRDVLPRLWAGIAIAAAVPLLLGAVLTFGPQTLTFQAQEILGGTLSLVAVALTTGMIFWMSSHARAMKSQLEGGLRAALERGGGWGIVLIAVMAVGREGLETGLLVWATVRSSVEQSRPLTTAGIVIGFAIAIVLGLLIYRGALRLNLSTFFTGTGLLLIVVAAGITSYAIGDFQEAGVLPGITHHAWDLSHLLTSTASPLYWAYVVLNAMFQVSLAPTVLQVIAWWAYLVPVLAVFLLRLRGSRRPRPAAATATAPAAAAAASATAAPAALPITPTPRSAS</sequence>
<feature type="transmembrane region" description="Helical" evidence="6">
    <location>
        <begin position="71"/>
        <end position="92"/>
    </location>
</feature>
<dbReference type="NCBIfam" id="NF041756">
    <property type="entry name" value="EfeU"/>
    <property type="match status" value="1"/>
</dbReference>
<evidence type="ECO:0000256" key="1">
    <source>
        <dbReference type="ARBA" id="ARBA00004141"/>
    </source>
</evidence>
<evidence type="ECO:0000256" key="2">
    <source>
        <dbReference type="ARBA" id="ARBA00008333"/>
    </source>
</evidence>
<keyword evidence="4 6" id="KW-1133">Transmembrane helix</keyword>
<evidence type="ECO:0000256" key="6">
    <source>
        <dbReference type="SAM" id="Phobius"/>
    </source>
</evidence>
<evidence type="ECO:0000313" key="8">
    <source>
        <dbReference type="Proteomes" id="UP001203761"/>
    </source>
</evidence>
<dbReference type="PANTHER" id="PTHR31632:SF2">
    <property type="entry name" value="PLASMA MEMBRANE IRON PERMEASE"/>
    <property type="match status" value="1"/>
</dbReference>
<feature type="transmembrane region" description="Helical" evidence="6">
    <location>
        <begin position="113"/>
        <end position="131"/>
    </location>
</feature>
<comment type="subcellular location">
    <subcellularLocation>
        <location evidence="1">Membrane</location>
        <topology evidence="1">Multi-pass membrane protein</topology>
    </subcellularLocation>
</comment>
<evidence type="ECO:0000256" key="3">
    <source>
        <dbReference type="ARBA" id="ARBA00022692"/>
    </source>
</evidence>
<keyword evidence="8" id="KW-1185">Reference proteome</keyword>
<reference evidence="7" key="1">
    <citation type="submission" date="2022-02" db="EMBL/GenBank/DDBJ databases">
        <authorList>
            <person name="Lee M."/>
            <person name="Kim S.-J."/>
            <person name="Jung M.-Y."/>
        </authorList>
    </citation>
    <scope>NUCLEOTIDE SEQUENCE</scope>
    <source>
        <strain evidence="7">JHP9</strain>
    </source>
</reference>
<accession>A0ABT0QZH3</accession>
<name>A0ABT0QZH3_9MICO</name>
<evidence type="ECO:0000256" key="4">
    <source>
        <dbReference type="ARBA" id="ARBA00022989"/>
    </source>
</evidence>
<feature type="transmembrane region" description="Helical" evidence="6">
    <location>
        <begin position="182"/>
        <end position="202"/>
    </location>
</feature>
<dbReference type="PANTHER" id="PTHR31632">
    <property type="entry name" value="IRON TRANSPORTER FTH1"/>
    <property type="match status" value="1"/>
</dbReference>
<protein>
    <submittedName>
        <fullName evidence="7">FTR1 family protein</fullName>
    </submittedName>
</protein>
<evidence type="ECO:0000256" key="5">
    <source>
        <dbReference type="ARBA" id="ARBA00023136"/>
    </source>
</evidence>
<organism evidence="7 8">
    <name type="scientific">Brachybacterium equifaecis</name>
    <dbReference type="NCBI Taxonomy" id="2910770"/>
    <lineage>
        <taxon>Bacteria</taxon>
        <taxon>Bacillati</taxon>
        <taxon>Actinomycetota</taxon>
        <taxon>Actinomycetes</taxon>
        <taxon>Micrococcales</taxon>
        <taxon>Dermabacteraceae</taxon>
        <taxon>Brachybacterium</taxon>
    </lineage>
</organism>
<feature type="transmembrane region" description="Helical" evidence="6">
    <location>
        <begin position="250"/>
        <end position="270"/>
    </location>
</feature>
<feature type="transmembrane region" description="Helical" evidence="6">
    <location>
        <begin position="6"/>
        <end position="27"/>
    </location>
</feature>
<feature type="transmembrane region" description="Helical" evidence="6">
    <location>
        <begin position="39"/>
        <end position="59"/>
    </location>
</feature>
<feature type="transmembrane region" description="Helical" evidence="6">
    <location>
        <begin position="151"/>
        <end position="170"/>
    </location>
</feature>
<comment type="caution">
    <text evidence="7">The sequence shown here is derived from an EMBL/GenBank/DDBJ whole genome shotgun (WGS) entry which is preliminary data.</text>
</comment>